<dbReference type="GO" id="GO:0000775">
    <property type="term" value="C:chromosome, centromeric region"/>
    <property type="evidence" value="ECO:0007669"/>
    <property type="project" value="UniProtKB-SubCell"/>
</dbReference>
<dbReference type="InterPro" id="IPR020987">
    <property type="entry name" value="Centromere_Cenp-M"/>
</dbReference>
<keyword evidence="6" id="KW-0137">Centromere</keyword>
<dbReference type="Gene3D" id="3.40.50.300">
    <property type="entry name" value="P-loop containing nucleotide triphosphate hydrolases"/>
    <property type="match status" value="1"/>
</dbReference>
<accession>V9LFK8</accession>
<protein>
    <recommendedName>
        <fullName evidence="3">Centromere protein M</fullName>
    </recommendedName>
</protein>
<evidence type="ECO:0000256" key="6">
    <source>
        <dbReference type="ARBA" id="ARBA00023328"/>
    </source>
</evidence>
<evidence type="ECO:0000256" key="4">
    <source>
        <dbReference type="ARBA" id="ARBA00022454"/>
    </source>
</evidence>
<dbReference type="Pfam" id="PF11111">
    <property type="entry name" value="CENP-M"/>
    <property type="match status" value="1"/>
</dbReference>
<dbReference type="GO" id="GO:0005634">
    <property type="term" value="C:nucleus"/>
    <property type="evidence" value="ECO:0007669"/>
    <property type="project" value="UniProtKB-SubCell"/>
</dbReference>
<reference evidence="7" key="1">
    <citation type="journal article" date="2014" name="Nature">
        <title>Elephant shark genome provides unique insights into gnathostome evolution.</title>
        <authorList>
            <consortium name="International Elephant Shark Genome Sequencing Consortium"/>
            <person name="Venkatesh B."/>
            <person name="Lee A.P."/>
            <person name="Ravi V."/>
            <person name="Maurya A.K."/>
            <person name="Lian M.M."/>
            <person name="Swann J.B."/>
            <person name="Ohta Y."/>
            <person name="Flajnik M.F."/>
            <person name="Sutoh Y."/>
            <person name="Kasahara M."/>
            <person name="Hoon S."/>
            <person name="Gangu V."/>
            <person name="Roy S.W."/>
            <person name="Irimia M."/>
            <person name="Korzh V."/>
            <person name="Kondrychyn I."/>
            <person name="Lim Z.W."/>
            <person name="Tay B.H."/>
            <person name="Tohari S."/>
            <person name="Kong K.W."/>
            <person name="Ho S."/>
            <person name="Lorente-Galdos B."/>
            <person name="Quilez J."/>
            <person name="Marques-Bonet T."/>
            <person name="Raney B.J."/>
            <person name="Ingham P.W."/>
            <person name="Tay A."/>
            <person name="Hillier L.W."/>
            <person name="Minx P."/>
            <person name="Boehm T."/>
            <person name="Wilson R.K."/>
            <person name="Brenner S."/>
            <person name="Warren W.C."/>
        </authorList>
    </citation>
    <scope>NUCLEOTIDE SEQUENCE</scope>
    <source>
        <tissue evidence="7">Intestine</tissue>
    </source>
</reference>
<dbReference type="PANTHER" id="PTHR34436">
    <property type="entry name" value="CENTROMERE PROTEIN M"/>
    <property type="match status" value="1"/>
</dbReference>
<dbReference type="InterPro" id="IPR027417">
    <property type="entry name" value="P-loop_NTPase"/>
</dbReference>
<evidence type="ECO:0000256" key="1">
    <source>
        <dbReference type="ARBA" id="ARBA00004123"/>
    </source>
</evidence>
<organism evidence="7">
    <name type="scientific">Callorhinchus milii</name>
    <name type="common">Ghost shark</name>
    <dbReference type="NCBI Taxonomy" id="7868"/>
    <lineage>
        <taxon>Eukaryota</taxon>
        <taxon>Metazoa</taxon>
        <taxon>Chordata</taxon>
        <taxon>Craniata</taxon>
        <taxon>Vertebrata</taxon>
        <taxon>Chondrichthyes</taxon>
        <taxon>Holocephali</taxon>
        <taxon>Chimaeriformes</taxon>
        <taxon>Callorhinchidae</taxon>
        <taxon>Callorhinchus</taxon>
    </lineage>
</organism>
<dbReference type="PANTHER" id="PTHR34436:SF1">
    <property type="entry name" value="CENTROMERE PROTEIN M"/>
    <property type="match status" value="1"/>
</dbReference>
<dbReference type="EMBL" id="JW878610">
    <property type="protein sequence ID" value="AFP11127.1"/>
    <property type="molecule type" value="mRNA"/>
</dbReference>
<evidence type="ECO:0000313" key="7">
    <source>
        <dbReference type="EMBL" id="AFP11127.1"/>
    </source>
</evidence>
<proteinExistence type="evidence at transcript level"/>
<evidence type="ECO:0000256" key="3">
    <source>
        <dbReference type="ARBA" id="ARBA00016382"/>
    </source>
</evidence>
<name>V9LFK8_CALMI</name>
<evidence type="ECO:0000256" key="2">
    <source>
        <dbReference type="ARBA" id="ARBA00004584"/>
    </source>
</evidence>
<keyword evidence="5" id="KW-0539">Nucleus</keyword>
<dbReference type="AlphaFoldDB" id="V9LFK8"/>
<evidence type="ECO:0000256" key="5">
    <source>
        <dbReference type="ARBA" id="ARBA00023242"/>
    </source>
</evidence>
<comment type="subcellular location">
    <subcellularLocation>
        <location evidence="2">Chromosome</location>
        <location evidence="2">Centromere</location>
    </subcellularLocation>
    <subcellularLocation>
        <location evidence="1">Nucleus</location>
    </subcellularLocation>
</comment>
<keyword evidence="4" id="KW-0158">Chromosome</keyword>
<sequence>MAALRVCDKHPELNTASLLLVGVDGIPQDQLTEAILEESKSFTVNVRLAKKLPLPTENEESRPRIDLIVFLLDVRNQYSIEITKSSLAYVDVNFFLGKVCFLAVIDKSIKHQVVEMHAVKELADSYSSPLFFVELAVSTFGITSFVVVCGTLLCANCLENAWSLHLTVNPVKHFESS</sequence>